<keyword evidence="3" id="KW-1185">Reference proteome</keyword>
<comment type="caution">
    <text evidence="2">The sequence shown here is derived from an EMBL/GenBank/DDBJ whole genome shotgun (WGS) entry which is preliminary data.</text>
</comment>
<evidence type="ECO:0000313" key="3">
    <source>
        <dbReference type="Proteomes" id="UP000636800"/>
    </source>
</evidence>
<evidence type="ECO:0000313" key="2">
    <source>
        <dbReference type="EMBL" id="KAG0480901.1"/>
    </source>
</evidence>
<gene>
    <name evidence="2" type="ORF">HPP92_011759</name>
</gene>
<dbReference type="EMBL" id="JADCNL010000005">
    <property type="protein sequence ID" value="KAG0480901.1"/>
    <property type="molecule type" value="Genomic_DNA"/>
</dbReference>
<dbReference type="OrthoDB" id="421154at2759"/>
<protein>
    <submittedName>
        <fullName evidence="2">Uncharacterized protein</fullName>
    </submittedName>
</protein>
<feature type="region of interest" description="Disordered" evidence="1">
    <location>
        <begin position="43"/>
        <end position="72"/>
    </location>
</feature>
<proteinExistence type="predicted"/>
<accession>A0A835R194</accession>
<name>A0A835R194_VANPL</name>
<reference evidence="2 3" key="1">
    <citation type="journal article" date="2020" name="Nat. Food">
        <title>A phased Vanilla planifolia genome enables genetic improvement of flavour and production.</title>
        <authorList>
            <person name="Hasing T."/>
            <person name="Tang H."/>
            <person name="Brym M."/>
            <person name="Khazi F."/>
            <person name="Huang T."/>
            <person name="Chambers A.H."/>
        </authorList>
    </citation>
    <scope>NUCLEOTIDE SEQUENCE [LARGE SCALE GENOMIC DNA]</scope>
    <source>
        <tissue evidence="2">Leaf</tissue>
    </source>
</reference>
<organism evidence="2 3">
    <name type="scientific">Vanilla planifolia</name>
    <name type="common">Vanilla</name>
    <dbReference type="NCBI Taxonomy" id="51239"/>
    <lineage>
        <taxon>Eukaryota</taxon>
        <taxon>Viridiplantae</taxon>
        <taxon>Streptophyta</taxon>
        <taxon>Embryophyta</taxon>
        <taxon>Tracheophyta</taxon>
        <taxon>Spermatophyta</taxon>
        <taxon>Magnoliopsida</taxon>
        <taxon>Liliopsida</taxon>
        <taxon>Asparagales</taxon>
        <taxon>Orchidaceae</taxon>
        <taxon>Vanilloideae</taxon>
        <taxon>Vanilleae</taxon>
        <taxon>Vanilla</taxon>
    </lineage>
</organism>
<dbReference type="Proteomes" id="UP000636800">
    <property type="component" value="Chromosome 5"/>
</dbReference>
<sequence length="72" mass="8157">MAPRCLLFQPRNGYGGCIVDPQYAPFAKAVLIPALMAEEERLFQEAQSRRGRRKGRKQQEPPQHHHCKGVGT</sequence>
<evidence type="ECO:0000256" key="1">
    <source>
        <dbReference type="SAM" id="MobiDB-lite"/>
    </source>
</evidence>
<dbReference type="AlphaFoldDB" id="A0A835R194"/>